<protein>
    <recommendedName>
        <fullName evidence="3">Cyclic nucleotide-binding domain-containing protein</fullName>
    </recommendedName>
</protein>
<dbReference type="InterPro" id="IPR018490">
    <property type="entry name" value="cNMP-bd_dom_sf"/>
</dbReference>
<gene>
    <name evidence="1" type="ORF">C823_03572</name>
</gene>
<comment type="caution">
    <text evidence="1">The sequence shown here is derived from an EMBL/GenBank/DDBJ whole genome shotgun (WGS) entry which is preliminary data.</text>
</comment>
<evidence type="ECO:0008006" key="3">
    <source>
        <dbReference type="Google" id="ProtNLM"/>
    </source>
</evidence>
<dbReference type="SUPFAM" id="SSF51206">
    <property type="entry name" value="cAMP-binding domain-like"/>
    <property type="match status" value="1"/>
</dbReference>
<accession>N2A5B7</accession>
<proteinExistence type="predicted"/>
<keyword evidence="2" id="KW-1185">Reference proteome</keyword>
<name>N2A5B7_9FIRM</name>
<evidence type="ECO:0000313" key="1">
    <source>
        <dbReference type="EMBL" id="EMZ23401.1"/>
    </source>
</evidence>
<dbReference type="Proteomes" id="UP000012589">
    <property type="component" value="Unassembled WGS sequence"/>
</dbReference>
<dbReference type="STRING" id="1235802.C823_03572"/>
<dbReference type="eggNOG" id="COG0664">
    <property type="taxonomic scope" value="Bacteria"/>
</dbReference>
<sequence>MQVMKIQKGKRIAKRKDKVKEWYLIQSGSVIQKLGLAEVILGPNAILGILERDWYICDYIAAEDTAIAVIPCENADDLKNILSANERYRIVFLRTAIEQRHRIFVLYSQLYRRMSQFHAFVQTVFNDYKTFCANYQLDEQVFPQMDYFNRLEMKHKAEAWEVNNSTSLIKNVLKDYIQMMVKDDSLCVGVIMEASAQMHRAMLGIGEMVTYLSDRKKILLAESENDIFHLYFDLAIRSGKRHLDIAPVKQELSFLSEFIRKSQLYEPALIKTRIQQYEEYDFENAASAQLSKKIDVLTENCLKHILDFSQISSEEAGAFLAQVEAYRNLPDMTSTDSAAYKIRKQIAPLFYNIYFQVFMQAVEDEDAASPIIEMFLNFGFMDTKLAGEENAKAMYDLTGRLRQFKSERVYTIFTWLKSIYFGRNEPSKNEFELDYMAYLLEQRKNGDLTEEQVKKMQNDQKEKVRFEIQNMFTSANRITYGKVTTFCPILCEFDLINTIDKMAVTVDRLEEELNKIRKVDFTAFYREVNFTNAANDILNHELLMSEVLPDIILMPNAGTRAMMWQETADKRRDTRARFLFPIFTAANMEEMMIETVGRYRWEMCRKIQGVRWNDIREKSLTSEYCDYLQFYRKNRDLSADAKDKLKTAIQRAKNNYREVFVKDYQSWINYESKGSFRLNKVAREIMVVYCPFAKDIRAALKANPMYQISIPKFERDNAKKAQRLTALYEKYQKAGGEITEELKENLLYCQL</sequence>
<evidence type="ECO:0000313" key="2">
    <source>
        <dbReference type="Proteomes" id="UP000012589"/>
    </source>
</evidence>
<organism evidence="1 2">
    <name type="scientific">Eubacterium plexicaudatum ASF492</name>
    <dbReference type="NCBI Taxonomy" id="1235802"/>
    <lineage>
        <taxon>Bacteria</taxon>
        <taxon>Bacillati</taxon>
        <taxon>Bacillota</taxon>
        <taxon>Clostridia</taxon>
        <taxon>Eubacteriales</taxon>
        <taxon>Eubacteriaceae</taxon>
        <taxon>Eubacterium</taxon>
    </lineage>
</organism>
<dbReference type="EMBL" id="AQFT01000107">
    <property type="protein sequence ID" value="EMZ23401.1"/>
    <property type="molecule type" value="Genomic_DNA"/>
</dbReference>
<dbReference type="OrthoDB" id="334160at2"/>
<dbReference type="PATRIC" id="fig|1235802.3.peg.3765"/>
<dbReference type="HOGENOM" id="CLU_018092_0_0_9"/>
<reference evidence="1 2" key="1">
    <citation type="journal article" date="2014" name="Genome Announc.">
        <title>Draft genome sequences of the altered schaedler flora, a defined bacterial community from gnotobiotic mice.</title>
        <authorList>
            <person name="Wannemuehler M.J."/>
            <person name="Overstreet A.M."/>
            <person name="Ward D.V."/>
            <person name="Phillips G.J."/>
        </authorList>
    </citation>
    <scope>NUCLEOTIDE SEQUENCE [LARGE SCALE GENOMIC DNA]</scope>
    <source>
        <strain evidence="1 2">ASF492</strain>
    </source>
</reference>
<dbReference type="AlphaFoldDB" id="N2A5B7"/>